<accession>A0A4R2RLK5</accession>
<name>A0A4R2RLK5_9BACL</name>
<keyword evidence="2" id="KW-0808">Transferase</keyword>
<reference evidence="2 3" key="1">
    <citation type="submission" date="2019-03" db="EMBL/GenBank/DDBJ databases">
        <title>Genomic Encyclopedia of Type Strains, Phase IV (KMG-IV): sequencing the most valuable type-strain genomes for metagenomic binning, comparative biology and taxonomic classification.</title>
        <authorList>
            <person name="Goeker M."/>
        </authorList>
    </citation>
    <scope>NUCLEOTIDE SEQUENCE [LARGE SCALE GENOMIC DNA]</scope>
    <source>
        <strain evidence="2 3">DSM 46831</strain>
    </source>
</reference>
<evidence type="ECO:0000313" key="3">
    <source>
        <dbReference type="Proteomes" id="UP000294746"/>
    </source>
</evidence>
<gene>
    <name evidence="2" type="ORF">EDD57_1467</name>
</gene>
<dbReference type="CDD" id="cd02440">
    <property type="entry name" value="AdoMet_MTases"/>
    <property type="match status" value="1"/>
</dbReference>
<keyword evidence="2" id="KW-0489">Methyltransferase</keyword>
<dbReference type="GO" id="GO:0032259">
    <property type="term" value="P:methylation"/>
    <property type="evidence" value="ECO:0007669"/>
    <property type="project" value="UniProtKB-KW"/>
</dbReference>
<dbReference type="AlphaFoldDB" id="A0A4R2RLK5"/>
<dbReference type="Pfam" id="PF05175">
    <property type="entry name" value="MTS"/>
    <property type="match status" value="1"/>
</dbReference>
<dbReference type="GO" id="GO:0008168">
    <property type="term" value="F:methyltransferase activity"/>
    <property type="evidence" value="ECO:0007669"/>
    <property type="project" value="UniProtKB-KW"/>
</dbReference>
<dbReference type="SUPFAM" id="SSF53335">
    <property type="entry name" value="S-adenosyl-L-methionine-dependent methyltransferases"/>
    <property type="match status" value="1"/>
</dbReference>
<dbReference type="EMBL" id="SLXV01000046">
    <property type="protein sequence ID" value="TCP63834.1"/>
    <property type="molecule type" value="Genomic_DNA"/>
</dbReference>
<feature type="domain" description="Methyltransferase small" evidence="1">
    <location>
        <begin position="25"/>
        <end position="166"/>
    </location>
</feature>
<proteinExistence type="predicted"/>
<dbReference type="InterPro" id="IPR007848">
    <property type="entry name" value="Small_mtfrase_dom"/>
</dbReference>
<evidence type="ECO:0000313" key="2">
    <source>
        <dbReference type="EMBL" id="TCP63834.1"/>
    </source>
</evidence>
<protein>
    <submittedName>
        <fullName evidence="2">Phospholipid N-methyltransferase</fullName>
    </submittedName>
</protein>
<dbReference type="Gene3D" id="3.40.50.150">
    <property type="entry name" value="Vaccinia Virus protein VP39"/>
    <property type="match status" value="1"/>
</dbReference>
<keyword evidence="3" id="KW-1185">Reference proteome</keyword>
<evidence type="ECO:0000259" key="1">
    <source>
        <dbReference type="Pfam" id="PF05175"/>
    </source>
</evidence>
<comment type="caution">
    <text evidence="2">The sequence shown here is derived from an EMBL/GenBank/DDBJ whole genome shotgun (WGS) entry which is preliminary data.</text>
</comment>
<dbReference type="Proteomes" id="UP000294746">
    <property type="component" value="Unassembled WGS sequence"/>
</dbReference>
<dbReference type="InterPro" id="IPR029063">
    <property type="entry name" value="SAM-dependent_MTases_sf"/>
</dbReference>
<sequence>MILERAKFIHKFVQSPREIGSITPSSRFLAHAMLKEIPWNQAKTIVELGAGTGVFTREIAKKVSPSFQTFIFEQDDDLRTDIETQIPQFTYLKKAEELQNTLKRFHIPKVDAIISGLPFSNFSPSFTKEILDQVQSSLSDNGSFITYQYSLQLRKELKHRFKNVQINFVPWNLPPTFVYICSN</sequence>
<dbReference type="RefSeq" id="WP_131849714.1">
    <property type="nucleotide sequence ID" value="NZ_SLXV01000046.1"/>
</dbReference>
<dbReference type="OrthoDB" id="9805585at2"/>
<organism evidence="2 3">
    <name type="scientific">Baia soyae</name>
    <dbReference type="NCBI Taxonomy" id="1544746"/>
    <lineage>
        <taxon>Bacteria</taxon>
        <taxon>Bacillati</taxon>
        <taxon>Bacillota</taxon>
        <taxon>Bacilli</taxon>
        <taxon>Bacillales</taxon>
        <taxon>Thermoactinomycetaceae</taxon>
        <taxon>Baia</taxon>
    </lineage>
</organism>